<gene>
    <name evidence="1" type="ORF">HPB47_006983</name>
</gene>
<protein>
    <submittedName>
        <fullName evidence="1">Uncharacterized protein</fullName>
    </submittedName>
</protein>
<evidence type="ECO:0000313" key="1">
    <source>
        <dbReference type="EMBL" id="KAG0415842.1"/>
    </source>
</evidence>
<accession>A0AC60P9A0</accession>
<dbReference type="EMBL" id="JABSTQ010011020">
    <property type="protein sequence ID" value="KAG0415842.1"/>
    <property type="molecule type" value="Genomic_DNA"/>
</dbReference>
<name>A0AC60P9A0_IXOPE</name>
<proteinExistence type="predicted"/>
<evidence type="ECO:0000313" key="2">
    <source>
        <dbReference type="Proteomes" id="UP000805193"/>
    </source>
</evidence>
<sequence>MAEGIVAHASRAHPASVSRGARFSRPLVVNEWEPLVSHSLYSTRTRSFTDAIIARKSSPDMCLCTNWNRSSQYHRGGIGPRRLVRVREEHETLPVDDCGQSPALGCDVSTPGLYLSYYFSDESVRSALAYKSRPDDVFIVGYPKCGTTWLQYLLCNIFSGGVPPRDTDEFEAKSPFLIFTGAQGAEEMPRPGAIKTHLPFDKQPYSKEAKYFYVTRNPYDCWVSYYYHMKNTPAYFFADGTFNQFFNLFVEGKGEFGDYFDHLLSWYEHRNDPNVFFLTYEDLKKDTASWVLKMADFLGKDYGDRLRSDPALLMRIVEVSSVSNMKEAFNDAWKSPAIDVPPAVGADGSLQVTKESLEAAAKKPMTGDFVRKGVVGDWRNHFSPEQIERMKQRVATKMAGSDVMQLWKEYDLP</sequence>
<reference evidence="1 2" key="1">
    <citation type="journal article" date="2020" name="Cell">
        <title>Large-Scale Comparative Analyses of Tick Genomes Elucidate Their Genetic Diversity and Vector Capacities.</title>
        <authorList>
            <consortium name="Tick Genome and Microbiome Consortium (TIGMIC)"/>
            <person name="Jia N."/>
            <person name="Wang J."/>
            <person name="Shi W."/>
            <person name="Du L."/>
            <person name="Sun Y."/>
            <person name="Zhan W."/>
            <person name="Jiang J.F."/>
            <person name="Wang Q."/>
            <person name="Zhang B."/>
            <person name="Ji P."/>
            <person name="Bell-Sakyi L."/>
            <person name="Cui X.M."/>
            <person name="Yuan T.T."/>
            <person name="Jiang B.G."/>
            <person name="Yang W.F."/>
            <person name="Lam T.T."/>
            <person name="Chang Q.C."/>
            <person name="Ding S.J."/>
            <person name="Wang X.J."/>
            <person name="Zhu J.G."/>
            <person name="Ruan X.D."/>
            <person name="Zhao L."/>
            <person name="Wei J.T."/>
            <person name="Ye R.Z."/>
            <person name="Que T.C."/>
            <person name="Du C.H."/>
            <person name="Zhou Y.H."/>
            <person name="Cheng J.X."/>
            <person name="Dai P.F."/>
            <person name="Guo W.B."/>
            <person name="Han X.H."/>
            <person name="Huang E.J."/>
            <person name="Li L.F."/>
            <person name="Wei W."/>
            <person name="Gao Y.C."/>
            <person name="Liu J.Z."/>
            <person name="Shao H.Z."/>
            <person name="Wang X."/>
            <person name="Wang C.C."/>
            <person name="Yang T.C."/>
            <person name="Huo Q.B."/>
            <person name="Li W."/>
            <person name="Chen H.Y."/>
            <person name="Chen S.E."/>
            <person name="Zhou L.G."/>
            <person name="Ni X.B."/>
            <person name="Tian J.H."/>
            <person name="Sheng Y."/>
            <person name="Liu T."/>
            <person name="Pan Y.S."/>
            <person name="Xia L.Y."/>
            <person name="Li J."/>
            <person name="Zhao F."/>
            <person name="Cao W.C."/>
        </authorList>
    </citation>
    <scope>NUCLEOTIDE SEQUENCE [LARGE SCALE GENOMIC DNA]</scope>
    <source>
        <strain evidence="1">Iper-2018</strain>
    </source>
</reference>
<comment type="caution">
    <text evidence="1">The sequence shown here is derived from an EMBL/GenBank/DDBJ whole genome shotgun (WGS) entry which is preliminary data.</text>
</comment>
<dbReference type="Proteomes" id="UP000805193">
    <property type="component" value="Unassembled WGS sequence"/>
</dbReference>
<keyword evidence="2" id="KW-1185">Reference proteome</keyword>
<organism evidence="1 2">
    <name type="scientific">Ixodes persulcatus</name>
    <name type="common">Taiga tick</name>
    <dbReference type="NCBI Taxonomy" id="34615"/>
    <lineage>
        <taxon>Eukaryota</taxon>
        <taxon>Metazoa</taxon>
        <taxon>Ecdysozoa</taxon>
        <taxon>Arthropoda</taxon>
        <taxon>Chelicerata</taxon>
        <taxon>Arachnida</taxon>
        <taxon>Acari</taxon>
        <taxon>Parasitiformes</taxon>
        <taxon>Ixodida</taxon>
        <taxon>Ixodoidea</taxon>
        <taxon>Ixodidae</taxon>
        <taxon>Ixodinae</taxon>
        <taxon>Ixodes</taxon>
    </lineage>
</organism>